<dbReference type="eggNOG" id="COG2188">
    <property type="taxonomic scope" value="Bacteria"/>
</dbReference>
<dbReference type="PANTHER" id="PTHR30445">
    <property type="entry name" value="K(+)_H(+) ANTIPORTER SUBUNIT KHTT"/>
    <property type="match status" value="1"/>
</dbReference>
<evidence type="ECO:0000256" key="4">
    <source>
        <dbReference type="SAM" id="Coils"/>
    </source>
</evidence>
<dbReference type="InterPro" id="IPR000524">
    <property type="entry name" value="Tscrpt_reg_HTH_GntR"/>
</dbReference>
<dbReference type="GO" id="GO:0003700">
    <property type="term" value="F:DNA-binding transcription factor activity"/>
    <property type="evidence" value="ECO:0007669"/>
    <property type="project" value="InterPro"/>
</dbReference>
<feature type="domain" description="HTH gntR-type" evidence="5">
    <location>
        <begin position="5"/>
        <end position="73"/>
    </location>
</feature>
<comment type="caution">
    <text evidence="7">The sequence shown here is derived from an EMBL/GenBank/DDBJ whole genome shotgun (WGS) entry which is preliminary data.</text>
</comment>
<evidence type="ECO:0000256" key="3">
    <source>
        <dbReference type="ARBA" id="ARBA00023163"/>
    </source>
</evidence>
<keyword evidence="2" id="KW-0238">DNA-binding</keyword>
<dbReference type="Pfam" id="PF00392">
    <property type="entry name" value="GntR"/>
    <property type="match status" value="1"/>
</dbReference>
<evidence type="ECO:0000259" key="6">
    <source>
        <dbReference type="PROSITE" id="PS51202"/>
    </source>
</evidence>
<dbReference type="Gene3D" id="3.30.70.1450">
    <property type="entry name" value="Regulator of K+ conductance, C-terminal domain"/>
    <property type="match status" value="1"/>
</dbReference>
<dbReference type="EMBL" id="AFGF01000166">
    <property type="protein sequence ID" value="EGO62806.1"/>
    <property type="molecule type" value="Genomic_DNA"/>
</dbReference>
<dbReference type="SMART" id="SM00345">
    <property type="entry name" value="HTH_GNTR"/>
    <property type="match status" value="1"/>
</dbReference>
<dbReference type="GO" id="GO:0003677">
    <property type="term" value="F:DNA binding"/>
    <property type="evidence" value="ECO:0007669"/>
    <property type="project" value="UniProtKB-KW"/>
</dbReference>
<dbReference type="SUPFAM" id="SSF116726">
    <property type="entry name" value="TrkA C-terminal domain-like"/>
    <property type="match status" value="1"/>
</dbReference>
<sequence length="209" mass="23104">MSTSPSIYHSISLDIAQRIINGDFPVGGKISGRSLLAGHYNVSPETIRKAVALLKDANVLSVSQGKEIRITSVEQAYYYIEHHKSMHSVYSLKQELELLLQRKQEIDRQLEDVLTNIISYSDRLKNLTPYNPVEIKISSTSHVVGKTITELKLWQNTGATLVAIRRGSEITVSPGPLAVLQGNDQLVVVGQAGFFQRFTDFIQAPAADA</sequence>
<dbReference type="PROSITE" id="PS50949">
    <property type="entry name" value="HTH_GNTR"/>
    <property type="match status" value="1"/>
</dbReference>
<accession>F7NMD0</accession>
<keyword evidence="3" id="KW-0804">Transcription</keyword>
<dbReference type="GO" id="GO:0006813">
    <property type="term" value="P:potassium ion transport"/>
    <property type="evidence" value="ECO:0007669"/>
    <property type="project" value="InterPro"/>
</dbReference>
<dbReference type="Proteomes" id="UP000003240">
    <property type="component" value="Unassembled WGS sequence"/>
</dbReference>
<evidence type="ECO:0000259" key="5">
    <source>
        <dbReference type="PROSITE" id="PS50949"/>
    </source>
</evidence>
<keyword evidence="1" id="KW-0805">Transcription regulation</keyword>
<dbReference type="InterPro" id="IPR036721">
    <property type="entry name" value="RCK_C_sf"/>
</dbReference>
<dbReference type="GO" id="GO:0008324">
    <property type="term" value="F:monoatomic cation transmembrane transporter activity"/>
    <property type="evidence" value="ECO:0007669"/>
    <property type="project" value="InterPro"/>
</dbReference>
<dbReference type="STRING" id="1009370.ALO_16342"/>
<evidence type="ECO:0000256" key="1">
    <source>
        <dbReference type="ARBA" id="ARBA00023015"/>
    </source>
</evidence>
<keyword evidence="8" id="KW-1185">Reference proteome</keyword>
<feature type="coiled-coil region" evidence="4">
    <location>
        <begin position="89"/>
        <end position="116"/>
    </location>
</feature>
<evidence type="ECO:0000313" key="8">
    <source>
        <dbReference type="Proteomes" id="UP000003240"/>
    </source>
</evidence>
<proteinExistence type="predicted"/>
<evidence type="ECO:0000256" key="2">
    <source>
        <dbReference type="ARBA" id="ARBA00023125"/>
    </source>
</evidence>
<reference evidence="7 8" key="1">
    <citation type="journal article" date="2011" name="EMBO J.">
        <title>Structural diversity of bacterial flagellar motors.</title>
        <authorList>
            <person name="Chen S."/>
            <person name="Beeby M."/>
            <person name="Murphy G.E."/>
            <person name="Leadbetter J.R."/>
            <person name="Hendrixson D.R."/>
            <person name="Briegel A."/>
            <person name="Li Z."/>
            <person name="Shi J."/>
            <person name="Tocheva E.I."/>
            <person name="Muller A."/>
            <person name="Dobro M.J."/>
            <person name="Jensen G.J."/>
        </authorList>
    </citation>
    <scope>NUCLEOTIDE SEQUENCE [LARGE SCALE GENOMIC DNA]</scope>
    <source>
        <strain evidence="7 8">DSM 6540</strain>
    </source>
</reference>
<protein>
    <submittedName>
        <fullName evidence="7">TrkA-C domain protein</fullName>
    </submittedName>
</protein>
<name>F7NMD0_9FIRM</name>
<feature type="domain" description="RCK C-terminal" evidence="6">
    <location>
        <begin position="119"/>
        <end position="204"/>
    </location>
</feature>
<dbReference type="InterPro" id="IPR036388">
    <property type="entry name" value="WH-like_DNA-bd_sf"/>
</dbReference>
<organism evidence="7 8">
    <name type="scientific">Acetonema longum DSM 6540</name>
    <dbReference type="NCBI Taxonomy" id="1009370"/>
    <lineage>
        <taxon>Bacteria</taxon>
        <taxon>Bacillati</taxon>
        <taxon>Bacillota</taxon>
        <taxon>Negativicutes</taxon>
        <taxon>Acetonemataceae</taxon>
        <taxon>Acetonema</taxon>
    </lineage>
</organism>
<dbReference type="PANTHER" id="PTHR30445:SF8">
    <property type="entry name" value="K(+)_H(+) ANTIPORTER SUBUNIT KHTT"/>
    <property type="match status" value="1"/>
</dbReference>
<keyword evidence="4" id="KW-0175">Coiled coil</keyword>
<dbReference type="InterPro" id="IPR006037">
    <property type="entry name" value="RCK_C"/>
</dbReference>
<evidence type="ECO:0000313" key="7">
    <source>
        <dbReference type="EMBL" id="EGO62806.1"/>
    </source>
</evidence>
<dbReference type="RefSeq" id="WP_004097626.1">
    <property type="nucleotide sequence ID" value="NZ_AFGF01000166.1"/>
</dbReference>
<dbReference type="Pfam" id="PF02080">
    <property type="entry name" value="TrkA_C"/>
    <property type="match status" value="1"/>
</dbReference>
<dbReference type="AlphaFoldDB" id="F7NMD0"/>
<dbReference type="SUPFAM" id="SSF46785">
    <property type="entry name" value="Winged helix' DNA-binding domain"/>
    <property type="match status" value="1"/>
</dbReference>
<dbReference type="Gene3D" id="1.10.10.10">
    <property type="entry name" value="Winged helix-like DNA-binding domain superfamily/Winged helix DNA-binding domain"/>
    <property type="match status" value="1"/>
</dbReference>
<dbReference type="PROSITE" id="PS51202">
    <property type="entry name" value="RCK_C"/>
    <property type="match status" value="1"/>
</dbReference>
<dbReference type="InterPro" id="IPR050144">
    <property type="entry name" value="AAE_transporter"/>
</dbReference>
<gene>
    <name evidence="7" type="ORF">ALO_16342</name>
</gene>
<dbReference type="InterPro" id="IPR036390">
    <property type="entry name" value="WH_DNA-bd_sf"/>
</dbReference>